<proteinExistence type="predicted"/>
<evidence type="ECO:0000256" key="4">
    <source>
        <dbReference type="ARBA" id="ARBA00005163"/>
    </source>
</evidence>
<dbReference type="Gene3D" id="1.20.1300.10">
    <property type="entry name" value="Fumarate reductase/succinate dehydrogenase, transmembrane subunit"/>
    <property type="match status" value="1"/>
</dbReference>
<name>A0ABT8SL73_9CAUL</name>
<protein>
    <recommendedName>
        <fullName evidence="6">Succinate dehydrogenase hydrophobic membrane anchor subunit</fullName>
    </recommendedName>
</protein>
<comment type="cofactor">
    <cofactor evidence="1">
        <name>heme</name>
        <dbReference type="ChEBI" id="CHEBI:30413"/>
    </cofactor>
</comment>
<dbReference type="InterPro" id="IPR014312">
    <property type="entry name" value="Succ_DH_anchor"/>
</dbReference>
<organism evidence="17 18">
    <name type="scientific">Peiella sedimenti</name>
    <dbReference type="NCBI Taxonomy" id="3061083"/>
    <lineage>
        <taxon>Bacteria</taxon>
        <taxon>Pseudomonadati</taxon>
        <taxon>Pseudomonadota</taxon>
        <taxon>Alphaproteobacteria</taxon>
        <taxon>Caulobacterales</taxon>
        <taxon>Caulobacteraceae</taxon>
        <taxon>Peiella</taxon>
    </lineage>
</organism>
<evidence type="ECO:0000256" key="11">
    <source>
        <dbReference type="ARBA" id="ARBA00022723"/>
    </source>
</evidence>
<comment type="subcellular location">
    <subcellularLocation>
        <location evidence="3">Membrane</location>
        <topology evidence="3">Multi-pass membrane protein</topology>
    </subcellularLocation>
</comment>
<evidence type="ECO:0000256" key="13">
    <source>
        <dbReference type="ARBA" id="ARBA00022989"/>
    </source>
</evidence>
<evidence type="ECO:0000256" key="16">
    <source>
        <dbReference type="SAM" id="Phobius"/>
    </source>
</evidence>
<feature type="transmembrane region" description="Helical" evidence="16">
    <location>
        <begin position="98"/>
        <end position="123"/>
    </location>
</feature>
<keyword evidence="12" id="KW-0249">Electron transport</keyword>
<dbReference type="InterPro" id="IPR034804">
    <property type="entry name" value="SQR/QFR_C/D"/>
</dbReference>
<dbReference type="EMBL" id="JAUKTR010000002">
    <property type="protein sequence ID" value="MDO1559126.1"/>
    <property type="molecule type" value="Genomic_DNA"/>
</dbReference>
<evidence type="ECO:0000256" key="3">
    <source>
        <dbReference type="ARBA" id="ARBA00004141"/>
    </source>
</evidence>
<dbReference type="RefSeq" id="WP_302109549.1">
    <property type="nucleotide sequence ID" value="NZ_JAUKTR010000002.1"/>
</dbReference>
<evidence type="ECO:0000256" key="14">
    <source>
        <dbReference type="ARBA" id="ARBA00023004"/>
    </source>
</evidence>
<keyword evidence="15 16" id="KW-0472">Membrane</keyword>
<keyword evidence="13 16" id="KW-1133">Transmembrane helix</keyword>
<keyword evidence="11" id="KW-0479">Metal-binding</keyword>
<keyword evidence="14" id="KW-0408">Iron</keyword>
<comment type="subunit">
    <text evidence="5">Part of an enzyme complex containing four subunits: a flavoprotein, an iron-sulfur protein, plus two membrane-anchoring proteins, SdhC and SdhD.</text>
</comment>
<comment type="function">
    <text evidence="2">Membrane-anchoring subunit of succinate dehydrogenase (SDH).</text>
</comment>
<dbReference type="CDD" id="cd03495">
    <property type="entry name" value="SQR_TypeC_SdhD_like"/>
    <property type="match status" value="1"/>
</dbReference>
<feature type="transmembrane region" description="Helical" evidence="16">
    <location>
        <begin position="64"/>
        <end position="86"/>
    </location>
</feature>
<feature type="transmembrane region" description="Helical" evidence="16">
    <location>
        <begin position="29"/>
        <end position="52"/>
    </location>
</feature>
<evidence type="ECO:0000256" key="9">
    <source>
        <dbReference type="ARBA" id="ARBA00022617"/>
    </source>
</evidence>
<reference evidence="17" key="1">
    <citation type="submission" date="2023-07" db="EMBL/GenBank/DDBJ databases">
        <title>Brevundimonas soil sp. nov., isolated from the soil of chemical plant.</title>
        <authorList>
            <person name="Wu N."/>
        </authorList>
    </citation>
    <scope>NUCLEOTIDE SEQUENCE</scope>
    <source>
        <strain evidence="17">XZ-24</strain>
    </source>
</reference>
<evidence type="ECO:0000256" key="5">
    <source>
        <dbReference type="ARBA" id="ARBA00011558"/>
    </source>
</evidence>
<gene>
    <name evidence="17" type="primary">sdhD</name>
    <name evidence="17" type="ORF">Q0812_06755</name>
</gene>
<evidence type="ECO:0000256" key="7">
    <source>
        <dbReference type="ARBA" id="ARBA00022448"/>
    </source>
</evidence>
<dbReference type="InterPro" id="IPR000701">
    <property type="entry name" value="SuccDH_FuR_B_TM-su"/>
</dbReference>
<keyword evidence="8" id="KW-0816">Tricarboxylic acid cycle</keyword>
<evidence type="ECO:0000256" key="6">
    <source>
        <dbReference type="ARBA" id="ARBA00019425"/>
    </source>
</evidence>
<accession>A0ABT8SL73</accession>
<dbReference type="Pfam" id="PF01127">
    <property type="entry name" value="Sdh_cyt"/>
    <property type="match status" value="1"/>
</dbReference>
<sequence length="133" mass="14274">MSRIDAARVRVPKAAGHGAGTWIKERVEAIALIPLSLWAFWAAAHLAGAGYQAMVEWLRQPLNAVLLALFVLISVDHMRLGLRVVVEDYIHRPGNKAALLLLNLFVCGLIGALALFAILKVALSGPANTLFGA</sequence>
<evidence type="ECO:0000256" key="8">
    <source>
        <dbReference type="ARBA" id="ARBA00022532"/>
    </source>
</evidence>
<keyword evidence="10 16" id="KW-0812">Transmembrane</keyword>
<dbReference type="Proteomes" id="UP001169063">
    <property type="component" value="Unassembled WGS sequence"/>
</dbReference>
<evidence type="ECO:0000256" key="1">
    <source>
        <dbReference type="ARBA" id="ARBA00001971"/>
    </source>
</evidence>
<comment type="caution">
    <text evidence="17">The sequence shown here is derived from an EMBL/GenBank/DDBJ whole genome shotgun (WGS) entry which is preliminary data.</text>
</comment>
<evidence type="ECO:0000256" key="2">
    <source>
        <dbReference type="ARBA" id="ARBA00004050"/>
    </source>
</evidence>
<evidence type="ECO:0000256" key="10">
    <source>
        <dbReference type="ARBA" id="ARBA00022692"/>
    </source>
</evidence>
<evidence type="ECO:0000256" key="12">
    <source>
        <dbReference type="ARBA" id="ARBA00022982"/>
    </source>
</evidence>
<evidence type="ECO:0000256" key="15">
    <source>
        <dbReference type="ARBA" id="ARBA00023136"/>
    </source>
</evidence>
<dbReference type="NCBIfam" id="TIGR02968">
    <property type="entry name" value="succ_dehyd_anc"/>
    <property type="match status" value="1"/>
</dbReference>
<dbReference type="SUPFAM" id="SSF81343">
    <property type="entry name" value="Fumarate reductase respiratory complex transmembrane subunits"/>
    <property type="match status" value="1"/>
</dbReference>
<comment type="pathway">
    <text evidence="4">Carbohydrate metabolism; tricarboxylic acid cycle.</text>
</comment>
<keyword evidence="18" id="KW-1185">Reference proteome</keyword>
<evidence type="ECO:0000313" key="18">
    <source>
        <dbReference type="Proteomes" id="UP001169063"/>
    </source>
</evidence>
<evidence type="ECO:0000313" key="17">
    <source>
        <dbReference type="EMBL" id="MDO1559126.1"/>
    </source>
</evidence>
<keyword evidence="9" id="KW-0349">Heme</keyword>
<keyword evidence="7" id="KW-0813">Transport</keyword>